<protein>
    <submittedName>
        <fullName evidence="3">Uncharacterized protein</fullName>
    </submittedName>
</protein>
<reference evidence="3" key="1">
    <citation type="submission" date="2023-05" db="EMBL/GenBank/DDBJ databases">
        <title>Nepenthes gracilis genome sequencing.</title>
        <authorList>
            <person name="Fukushima K."/>
        </authorList>
    </citation>
    <scope>NUCLEOTIDE SEQUENCE</scope>
    <source>
        <strain evidence="3">SING2019-196</strain>
    </source>
</reference>
<comment type="caution">
    <text evidence="3">The sequence shown here is derived from an EMBL/GenBank/DDBJ whole genome shotgun (WGS) entry which is preliminary data.</text>
</comment>
<dbReference type="PANTHER" id="PTHR11952:SF10">
    <property type="entry name" value="16S RRNA PROCESSING PROTEIN RIMM FAMILY"/>
    <property type="match status" value="1"/>
</dbReference>
<dbReference type="SUPFAM" id="SSF53448">
    <property type="entry name" value="Nucleotide-diphospho-sugar transferases"/>
    <property type="match status" value="1"/>
</dbReference>
<dbReference type="EMBL" id="BSYO01000015">
    <property type="protein sequence ID" value="GMH15494.1"/>
    <property type="molecule type" value="Genomic_DNA"/>
</dbReference>
<dbReference type="Pfam" id="PF24986">
    <property type="entry name" value="PRC_RimM"/>
    <property type="match status" value="1"/>
</dbReference>
<dbReference type="Gene3D" id="2.40.30.60">
    <property type="entry name" value="RimM"/>
    <property type="match status" value="1"/>
</dbReference>
<dbReference type="InterPro" id="IPR011961">
    <property type="entry name" value="RimM"/>
</dbReference>
<evidence type="ECO:0000259" key="1">
    <source>
        <dbReference type="Pfam" id="PF01782"/>
    </source>
</evidence>
<dbReference type="InterPro" id="IPR011033">
    <property type="entry name" value="PRC_barrel-like_sf"/>
</dbReference>
<dbReference type="GO" id="GO:0043022">
    <property type="term" value="F:ribosome binding"/>
    <property type="evidence" value="ECO:0007669"/>
    <property type="project" value="InterPro"/>
</dbReference>
<evidence type="ECO:0000313" key="4">
    <source>
        <dbReference type="Proteomes" id="UP001279734"/>
    </source>
</evidence>
<dbReference type="PANTHER" id="PTHR11952">
    <property type="entry name" value="UDP- GLUCOSE PYROPHOSPHORYLASE"/>
    <property type="match status" value="1"/>
</dbReference>
<dbReference type="Pfam" id="PF01782">
    <property type="entry name" value="RimM"/>
    <property type="match status" value="1"/>
</dbReference>
<evidence type="ECO:0000313" key="3">
    <source>
        <dbReference type="EMBL" id="GMH15494.1"/>
    </source>
</evidence>
<dbReference type="GO" id="GO:0006364">
    <property type="term" value="P:rRNA processing"/>
    <property type="evidence" value="ECO:0007669"/>
    <property type="project" value="InterPro"/>
</dbReference>
<dbReference type="NCBIfam" id="TIGR02273">
    <property type="entry name" value="16S_RimM"/>
    <property type="match status" value="1"/>
</dbReference>
<sequence>MPLLTSQLPMQRSSSLLCSSNSLSSSAVTLLISRRFSQPFQIQSVGNASRGIRTRVRSNHPQARARIVSPLYGTDTKEIVETSTTDSNFIEIGYVNDVHGLKGEICVKHNTGFPELRFSKPGKRWLRQQVFGREEVQEVDLVSGRGHRGQKCWIVKFDGIDNVDQAKLLVGATLLVRENDRPKLEEGEFYTRDLVGMRVILKETGEPVGTVNSVYNYGASDLLHVMLDSSMELPQQSETVDSAPLVWIPFVDAIVPDVDMNKRELHITPPMGLLQLNLRSGERTKKERRLLEWKEKKKFQRLLIAAKKKLCMMDQQHVFHGFRFGEKFQRSLLAHQIVSVNSKLLQQALQNIEMSFEWSNLTQFINAVESRQITSNMEISKDRLKSTCTEMPDAYSKLRETGLDLITEGKLATVLLLKEGNPYAKPELGLIKAGNAEKSSLLLLEDLLCEENRFIEVWFLEEEKLPVVSNSVEEQRRHKILMKSPWEMLQSPIGSGGILVALSSNSVMEDLFGTGMEYVELCSIDRRCVCGSPVVVGFVKSCKADIGILTTKGAEDFEDNFHMIISAKLLKKMTKHIDKLQFRAVPKPNSHVEKVDKEWVDFSPSSANSYEFQSSIYNFLCACSHEKVCVVKITQ</sequence>
<keyword evidence="4" id="KW-1185">Reference proteome</keyword>
<dbReference type="InterPro" id="IPR056792">
    <property type="entry name" value="PRC_RimM"/>
</dbReference>
<dbReference type="Gene3D" id="2.30.30.240">
    <property type="entry name" value="PRC-barrel domain"/>
    <property type="match status" value="1"/>
</dbReference>
<dbReference type="Gene3D" id="3.90.550.10">
    <property type="entry name" value="Spore Coat Polysaccharide Biosynthesis Protein SpsA, Chain A"/>
    <property type="match status" value="2"/>
</dbReference>
<dbReference type="SUPFAM" id="SSF50346">
    <property type="entry name" value="PRC-barrel domain"/>
    <property type="match status" value="1"/>
</dbReference>
<dbReference type="InterPro" id="IPR009000">
    <property type="entry name" value="Transl_B-barrel_sf"/>
</dbReference>
<organism evidence="3 4">
    <name type="scientific">Nepenthes gracilis</name>
    <name type="common">Slender pitcher plant</name>
    <dbReference type="NCBI Taxonomy" id="150966"/>
    <lineage>
        <taxon>Eukaryota</taxon>
        <taxon>Viridiplantae</taxon>
        <taxon>Streptophyta</taxon>
        <taxon>Embryophyta</taxon>
        <taxon>Tracheophyta</taxon>
        <taxon>Spermatophyta</taxon>
        <taxon>Magnoliopsida</taxon>
        <taxon>eudicotyledons</taxon>
        <taxon>Gunneridae</taxon>
        <taxon>Pentapetalae</taxon>
        <taxon>Caryophyllales</taxon>
        <taxon>Nepenthaceae</taxon>
        <taxon>Nepenthes</taxon>
    </lineage>
</organism>
<gene>
    <name evidence="3" type="ORF">Nepgr_017335</name>
</gene>
<dbReference type="Proteomes" id="UP001279734">
    <property type="component" value="Unassembled WGS sequence"/>
</dbReference>
<dbReference type="FunFam" id="2.30.30.240:FF:000002">
    <property type="entry name" value="Ribosome maturation factor rimM"/>
    <property type="match status" value="1"/>
</dbReference>
<name>A0AAD3XT02_NEPGR</name>
<dbReference type="HAMAP" id="MF_00014">
    <property type="entry name" value="Ribosome_mat_RimM"/>
    <property type="match status" value="1"/>
</dbReference>
<dbReference type="InterPro" id="IPR002676">
    <property type="entry name" value="RimM_N"/>
</dbReference>
<feature type="domain" description="RimM N-terminal" evidence="1">
    <location>
        <begin position="92"/>
        <end position="179"/>
    </location>
</feature>
<dbReference type="InterPro" id="IPR036976">
    <property type="entry name" value="RimM_N_sf"/>
</dbReference>
<evidence type="ECO:0000259" key="2">
    <source>
        <dbReference type="Pfam" id="PF24986"/>
    </source>
</evidence>
<dbReference type="InterPro" id="IPR029044">
    <property type="entry name" value="Nucleotide-diphossugar_trans"/>
</dbReference>
<dbReference type="InterPro" id="IPR039741">
    <property type="entry name" value="UDP-sugar_pyrophosphorylase"/>
</dbReference>
<accession>A0AAD3XT02</accession>
<dbReference type="GO" id="GO:0003977">
    <property type="term" value="F:UDP-N-acetylglucosamine diphosphorylase activity"/>
    <property type="evidence" value="ECO:0007669"/>
    <property type="project" value="TreeGrafter"/>
</dbReference>
<dbReference type="AlphaFoldDB" id="A0AAD3XT02"/>
<proteinExistence type="inferred from homology"/>
<dbReference type="SUPFAM" id="SSF50447">
    <property type="entry name" value="Translation proteins"/>
    <property type="match status" value="1"/>
</dbReference>
<feature type="domain" description="Ribosome maturation factor RimM PRC barrel" evidence="2">
    <location>
        <begin position="193"/>
        <end position="273"/>
    </location>
</feature>
<dbReference type="GO" id="GO:0006048">
    <property type="term" value="P:UDP-N-acetylglucosamine biosynthetic process"/>
    <property type="evidence" value="ECO:0007669"/>
    <property type="project" value="TreeGrafter"/>
</dbReference>
<dbReference type="GO" id="GO:0005840">
    <property type="term" value="C:ribosome"/>
    <property type="evidence" value="ECO:0007669"/>
    <property type="project" value="InterPro"/>
</dbReference>